<gene>
    <name evidence="2" type="ORF">UFOPK1939_00416</name>
    <name evidence="3" type="ORF">UFOPK2938_00250</name>
</gene>
<proteinExistence type="predicted"/>
<keyword evidence="1" id="KW-0812">Transmembrane</keyword>
<name>A0A6J6HY21_9ZZZZ</name>
<dbReference type="EMBL" id="CAEZZX010000029">
    <property type="protein sequence ID" value="CAB4772745.1"/>
    <property type="molecule type" value="Genomic_DNA"/>
</dbReference>
<reference evidence="2" key="1">
    <citation type="submission" date="2020-05" db="EMBL/GenBank/DDBJ databases">
        <authorList>
            <person name="Chiriac C."/>
            <person name="Salcher M."/>
            <person name="Ghai R."/>
            <person name="Kavagutti S V."/>
        </authorList>
    </citation>
    <scope>NUCLEOTIDE SEQUENCE</scope>
</reference>
<feature type="transmembrane region" description="Helical" evidence="1">
    <location>
        <begin position="54"/>
        <end position="76"/>
    </location>
</feature>
<keyword evidence="1" id="KW-1133">Transmembrane helix</keyword>
<evidence type="ECO:0000256" key="1">
    <source>
        <dbReference type="SAM" id="Phobius"/>
    </source>
</evidence>
<organism evidence="2">
    <name type="scientific">freshwater metagenome</name>
    <dbReference type="NCBI Taxonomy" id="449393"/>
    <lineage>
        <taxon>unclassified sequences</taxon>
        <taxon>metagenomes</taxon>
        <taxon>ecological metagenomes</taxon>
    </lineage>
</organism>
<sequence length="88" mass="9304">MSAMEPLDEQGSALFDAMVRWRALSTTAILMGFAAGLAQLIVTSTGGGPALSKSLAGVAVFLIVVAVIATFVAWLARRRFLQWYSQAG</sequence>
<protein>
    <submittedName>
        <fullName evidence="2">Unannotated protein</fullName>
    </submittedName>
</protein>
<accession>A0A6J6HY21</accession>
<evidence type="ECO:0000313" key="3">
    <source>
        <dbReference type="EMBL" id="CAB4772745.1"/>
    </source>
</evidence>
<dbReference type="EMBL" id="CAEZVF010000042">
    <property type="protein sequence ID" value="CAB4618902.1"/>
    <property type="molecule type" value="Genomic_DNA"/>
</dbReference>
<dbReference type="AlphaFoldDB" id="A0A6J6HY21"/>
<evidence type="ECO:0000313" key="2">
    <source>
        <dbReference type="EMBL" id="CAB4618902.1"/>
    </source>
</evidence>
<keyword evidence="1" id="KW-0472">Membrane</keyword>
<feature type="transmembrane region" description="Helical" evidence="1">
    <location>
        <begin position="21"/>
        <end position="42"/>
    </location>
</feature>